<feature type="domain" description="Bifunctional inhibitor/plant lipid transfer protein/seed storage helical" evidence="1">
    <location>
        <begin position="12"/>
        <end position="87"/>
    </location>
</feature>
<evidence type="ECO:0000313" key="3">
    <source>
        <dbReference type="Proteomes" id="UP000077202"/>
    </source>
</evidence>
<accession>A0A176W724</accession>
<dbReference type="Proteomes" id="UP000077202">
    <property type="component" value="Unassembled WGS sequence"/>
</dbReference>
<name>A0A176W724_MARPO</name>
<dbReference type="PANTHER" id="PTHR36586">
    <property type="entry name" value="PROLINE-RICH EXTENSIN-LIKE"/>
    <property type="match status" value="1"/>
</dbReference>
<dbReference type="Pfam" id="PF14368">
    <property type="entry name" value="LTP_2"/>
    <property type="match status" value="1"/>
</dbReference>
<comment type="caution">
    <text evidence="2">The sequence shown here is derived from an EMBL/GenBank/DDBJ whole genome shotgun (WGS) entry which is preliminary data.</text>
</comment>
<evidence type="ECO:0000313" key="2">
    <source>
        <dbReference type="EMBL" id="OAE28185.1"/>
    </source>
</evidence>
<dbReference type="InterPro" id="IPR016140">
    <property type="entry name" value="Bifunc_inhib/LTP/seed_store"/>
</dbReference>
<keyword evidence="3" id="KW-1185">Reference proteome</keyword>
<protein>
    <recommendedName>
        <fullName evidence="1">Bifunctional inhibitor/plant lipid transfer protein/seed storage helical domain-containing protein</fullName>
    </recommendedName>
</protein>
<dbReference type="PRINTS" id="PR01217">
    <property type="entry name" value="PRICHEXTENSN"/>
</dbReference>
<proteinExistence type="predicted"/>
<dbReference type="SUPFAM" id="SSF47699">
    <property type="entry name" value="Bifunctional inhibitor/lipid-transfer protein/seed storage 2S albumin"/>
    <property type="match status" value="1"/>
</dbReference>
<dbReference type="InterPro" id="IPR036312">
    <property type="entry name" value="Bifun_inhib/LTP/seed_sf"/>
</dbReference>
<sequence length="225" mass="25192">MLALTSATYVKPKPPKCSPVREFGACQLFVTKGYWNKWAPNKYSACCRYVKKESLDCLCAAANSKFKFQVDISKALGLAAKCGKYYPKGTVLKCKTLTRSDDQCEDLLDQHFGDDLQIPDEISPPPPYYYNSPPPPKKSPPPPYYYNSPPPPVKSPPPPYYYNSPPPPVKSPPPPYYYNSPPPPVKSPPPPYYYNSPPPPVKSPPPPYYYNSPPPPVKSPPPPYY</sequence>
<dbReference type="Gene3D" id="1.10.110.10">
    <property type="entry name" value="Plant lipid-transfer and hydrophobic proteins"/>
    <property type="match status" value="1"/>
</dbReference>
<dbReference type="EMBL" id="LVLJ01001764">
    <property type="protein sequence ID" value="OAE28185.1"/>
    <property type="molecule type" value="Genomic_DNA"/>
</dbReference>
<organism evidence="2 3">
    <name type="scientific">Marchantia polymorpha subsp. ruderalis</name>
    <dbReference type="NCBI Taxonomy" id="1480154"/>
    <lineage>
        <taxon>Eukaryota</taxon>
        <taxon>Viridiplantae</taxon>
        <taxon>Streptophyta</taxon>
        <taxon>Embryophyta</taxon>
        <taxon>Marchantiophyta</taxon>
        <taxon>Marchantiopsida</taxon>
        <taxon>Marchantiidae</taxon>
        <taxon>Marchantiales</taxon>
        <taxon>Marchantiaceae</taxon>
        <taxon>Marchantia</taxon>
    </lineage>
</organism>
<evidence type="ECO:0000259" key="1">
    <source>
        <dbReference type="Pfam" id="PF14368"/>
    </source>
</evidence>
<dbReference type="PANTHER" id="PTHR36586:SF26">
    <property type="entry name" value="PROLINE-RICH EXTENSIN-LIKE FAMILY PROTEIN"/>
    <property type="match status" value="1"/>
</dbReference>
<reference evidence="2" key="1">
    <citation type="submission" date="2016-03" db="EMBL/GenBank/DDBJ databases">
        <title>Mechanisms controlling the formation of the plant cell surface in tip-growing cells are functionally conserved among land plants.</title>
        <authorList>
            <person name="Honkanen S."/>
            <person name="Jones V.A."/>
            <person name="Morieri G."/>
            <person name="Champion C."/>
            <person name="Hetherington A.J."/>
            <person name="Kelly S."/>
            <person name="Saint-Marcoux D."/>
            <person name="Proust H."/>
            <person name="Prescott H."/>
            <person name="Dolan L."/>
        </authorList>
    </citation>
    <scope>NUCLEOTIDE SEQUENCE [LARGE SCALE GENOMIC DNA]</scope>
    <source>
        <tissue evidence="2">Whole gametophyte</tissue>
    </source>
</reference>
<gene>
    <name evidence="2" type="ORF">AXG93_2515s1230</name>
</gene>
<dbReference type="AlphaFoldDB" id="A0A176W724"/>